<dbReference type="Pfam" id="PF23559">
    <property type="entry name" value="WHD_DRP"/>
    <property type="match status" value="1"/>
</dbReference>
<dbReference type="InterPro" id="IPR058922">
    <property type="entry name" value="WHD_DRP"/>
</dbReference>
<keyword evidence="1" id="KW-0677">Repeat</keyword>
<evidence type="ECO:0000313" key="8">
    <source>
        <dbReference type="EMBL" id="DAD46243.1"/>
    </source>
</evidence>
<keyword evidence="9" id="KW-1185">Reference proteome</keyword>
<keyword evidence="4" id="KW-0067">ATP-binding</keyword>
<dbReference type="Gene3D" id="1.20.5.4130">
    <property type="match status" value="1"/>
</dbReference>
<proteinExistence type="predicted"/>
<keyword evidence="3" id="KW-0611">Plant defense</keyword>
<dbReference type="SUPFAM" id="SSF52540">
    <property type="entry name" value="P-loop containing nucleoside triphosphate hydrolases"/>
    <property type="match status" value="1"/>
</dbReference>
<feature type="domain" description="Disease resistance protein winged helix" evidence="7">
    <location>
        <begin position="290"/>
        <end position="344"/>
    </location>
</feature>
<dbReference type="GO" id="GO:0005524">
    <property type="term" value="F:ATP binding"/>
    <property type="evidence" value="ECO:0007669"/>
    <property type="project" value="UniProtKB-KW"/>
</dbReference>
<comment type="caution">
    <text evidence="8">The sequence shown here is derived from an EMBL/GenBank/DDBJ whole genome shotgun (WGS) entry which is preliminary data.</text>
</comment>
<evidence type="ECO:0000256" key="3">
    <source>
        <dbReference type="ARBA" id="ARBA00022821"/>
    </source>
</evidence>
<dbReference type="InterPro" id="IPR027417">
    <property type="entry name" value="P-loop_NTPase"/>
</dbReference>
<dbReference type="GO" id="GO:0006952">
    <property type="term" value="P:defense response"/>
    <property type="evidence" value="ECO:0007669"/>
    <property type="project" value="UniProtKB-KW"/>
</dbReference>
<dbReference type="Proteomes" id="UP000607653">
    <property type="component" value="Unassembled WGS sequence"/>
</dbReference>
<dbReference type="CDD" id="cd14798">
    <property type="entry name" value="RX-CC_like"/>
    <property type="match status" value="1"/>
</dbReference>
<dbReference type="Pfam" id="PF00931">
    <property type="entry name" value="NB-ARC"/>
    <property type="match status" value="1"/>
</dbReference>
<dbReference type="PANTHER" id="PTHR36766:SF70">
    <property type="entry name" value="DISEASE RESISTANCE PROTEIN RGA4"/>
    <property type="match status" value="1"/>
</dbReference>
<protein>
    <recommendedName>
        <fullName evidence="10">Disease resistance protein RGA3</fullName>
    </recommendedName>
</protein>
<dbReference type="Gene3D" id="1.10.8.430">
    <property type="entry name" value="Helical domain of apoptotic protease-activating factors"/>
    <property type="match status" value="1"/>
</dbReference>
<evidence type="ECO:0000259" key="5">
    <source>
        <dbReference type="Pfam" id="PF00931"/>
    </source>
</evidence>
<dbReference type="AlphaFoldDB" id="A0A822ZN96"/>
<evidence type="ECO:0000259" key="7">
    <source>
        <dbReference type="Pfam" id="PF23559"/>
    </source>
</evidence>
<dbReference type="PANTHER" id="PTHR36766">
    <property type="entry name" value="PLANT BROAD-SPECTRUM MILDEW RESISTANCE PROTEIN RPW8"/>
    <property type="match status" value="1"/>
</dbReference>
<gene>
    <name evidence="8" type="ORF">HUJ06_004473</name>
</gene>
<evidence type="ECO:0000313" key="9">
    <source>
        <dbReference type="Proteomes" id="UP000607653"/>
    </source>
</evidence>
<keyword evidence="2" id="KW-0547">Nucleotide-binding</keyword>
<accession>A0A822ZN96</accession>
<evidence type="ECO:0008006" key="10">
    <source>
        <dbReference type="Google" id="ProtNLM"/>
    </source>
</evidence>
<dbReference type="Pfam" id="PF18052">
    <property type="entry name" value="Rx_N"/>
    <property type="match status" value="1"/>
</dbReference>
<reference evidence="8 9" key="1">
    <citation type="journal article" date="2020" name="Mol. Biol. Evol.">
        <title>Distinct Expression and Methylation Patterns for Genes with Different Fates following a Single Whole-Genome Duplication in Flowering Plants.</title>
        <authorList>
            <person name="Shi T."/>
            <person name="Rahmani R.S."/>
            <person name="Gugger P.F."/>
            <person name="Wang M."/>
            <person name="Li H."/>
            <person name="Zhang Y."/>
            <person name="Li Z."/>
            <person name="Wang Q."/>
            <person name="Van de Peer Y."/>
            <person name="Marchal K."/>
            <person name="Chen J."/>
        </authorList>
    </citation>
    <scope>NUCLEOTIDE SEQUENCE [LARGE SCALE GENOMIC DNA]</scope>
    <source>
        <tissue evidence="8">Leaf</tissue>
    </source>
</reference>
<dbReference type="InterPro" id="IPR002182">
    <property type="entry name" value="NB-ARC"/>
</dbReference>
<name>A0A822ZN96_NELNU</name>
<dbReference type="GO" id="GO:0043531">
    <property type="term" value="F:ADP binding"/>
    <property type="evidence" value="ECO:0007669"/>
    <property type="project" value="InterPro"/>
</dbReference>
<evidence type="ECO:0000256" key="2">
    <source>
        <dbReference type="ARBA" id="ARBA00022741"/>
    </source>
</evidence>
<organism evidence="8 9">
    <name type="scientific">Nelumbo nucifera</name>
    <name type="common">Sacred lotus</name>
    <dbReference type="NCBI Taxonomy" id="4432"/>
    <lineage>
        <taxon>Eukaryota</taxon>
        <taxon>Viridiplantae</taxon>
        <taxon>Streptophyta</taxon>
        <taxon>Embryophyta</taxon>
        <taxon>Tracheophyta</taxon>
        <taxon>Spermatophyta</taxon>
        <taxon>Magnoliopsida</taxon>
        <taxon>Proteales</taxon>
        <taxon>Nelumbonaceae</taxon>
        <taxon>Nelumbo</taxon>
    </lineage>
</organism>
<dbReference type="InterPro" id="IPR038005">
    <property type="entry name" value="RX-like_CC"/>
</dbReference>
<dbReference type="PRINTS" id="PR00364">
    <property type="entry name" value="DISEASERSIST"/>
</dbReference>
<feature type="domain" description="Disease resistance N-terminal" evidence="6">
    <location>
        <begin position="14"/>
        <end position="98"/>
    </location>
</feature>
<sequence length="353" mass="39805">MAAEAVTSVVTEGIISKLISLVADEIGLAWGLKGQLRKLRKTLVGIQNVLQEAELRQEKSKNVKDWLMRLKEVAYEADDILDEYATEVLRRKIEIGNNMKKECNFLSPCSNPVAFHNWDTIVGEIGKTLEGKRYLLVLDDVWKEDDNDEQWSRLLTSCLSGDGVTRGSKILVTTRSEKVASMMGGKPLMHRLKGLSDEDCWSIFKRRAFGGGVVDVGRDKNIIVADDDLVEIGMELVKKCKGVPLAAKALGGLMCNKRSKEEWVSVRETLKLSYDDLPYYLKQCFAYCSVFPKGDDLYKEALKRQWIALGFVVREDNDEVSLEDTAEEYFNSLLGRSFFQDVEISESTGEIYA</sequence>
<dbReference type="InterPro" id="IPR041118">
    <property type="entry name" value="Rx_N"/>
</dbReference>
<evidence type="ECO:0000256" key="4">
    <source>
        <dbReference type="ARBA" id="ARBA00022840"/>
    </source>
</evidence>
<feature type="domain" description="NB-ARC" evidence="5">
    <location>
        <begin position="121"/>
        <end position="209"/>
    </location>
</feature>
<dbReference type="EMBL" id="DUZY01000007">
    <property type="protein sequence ID" value="DAD46243.1"/>
    <property type="molecule type" value="Genomic_DNA"/>
</dbReference>
<evidence type="ECO:0000256" key="1">
    <source>
        <dbReference type="ARBA" id="ARBA00022737"/>
    </source>
</evidence>
<evidence type="ECO:0000259" key="6">
    <source>
        <dbReference type="Pfam" id="PF18052"/>
    </source>
</evidence>
<dbReference type="InterPro" id="IPR042197">
    <property type="entry name" value="Apaf_helical"/>
</dbReference>